<dbReference type="InterPro" id="IPR050871">
    <property type="entry name" value="26S_Proteasome/COP9_Components"/>
</dbReference>
<proteinExistence type="predicted"/>
<evidence type="ECO:0000313" key="2">
    <source>
        <dbReference type="EMBL" id="RHY41099.1"/>
    </source>
</evidence>
<dbReference type="EMBL" id="QUTB01009271">
    <property type="protein sequence ID" value="RHY41099.1"/>
    <property type="molecule type" value="Genomic_DNA"/>
</dbReference>
<evidence type="ECO:0000313" key="3">
    <source>
        <dbReference type="Proteomes" id="UP000283543"/>
    </source>
</evidence>
<feature type="compositionally biased region" description="Acidic residues" evidence="1">
    <location>
        <begin position="1"/>
        <end position="26"/>
    </location>
</feature>
<organism evidence="2 3">
    <name type="scientific">Aphanomyces astaci</name>
    <name type="common">Crayfish plague agent</name>
    <dbReference type="NCBI Taxonomy" id="112090"/>
    <lineage>
        <taxon>Eukaryota</taxon>
        <taxon>Sar</taxon>
        <taxon>Stramenopiles</taxon>
        <taxon>Oomycota</taxon>
        <taxon>Saprolegniomycetes</taxon>
        <taxon>Saprolegniales</taxon>
        <taxon>Verrucalvaceae</taxon>
        <taxon>Aphanomyces</taxon>
    </lineage>
</organism>
<accession>A0A418BG29</accession>
<name>A0A418BG29_APHAT</name>
<feature type="region of interest" description="Disordered" evidence="1">
    <location>
        <begin position="187"/>
        <end position="209"/>
    </location>
</feature>
<dbReference type="AlphaFoldDB" id="A0A418BG29"/>
<comment type="caution">
    <text evidence="2">The sequence shown here is derived from an EMBL/GenBank/DDBJ whole genome shotgun (WGS) entry which is preliminary data.</text>
</comment>
<sequence length="230" mass="25821">MSDDEEYEFEYSDNDDDVDMGDDESSPEVAMENKYYLAKAVRDEKHHDENDAVEAAFQQVLDLDELGESIWGFRALKQLIKWEIRHSELEKAMKHYEQLLHRIATSAVITRNMGEKGVNGVLDFVSAHPVVPTDASGTSSASSGGGVTVSPRFFQYIQPQLLALIGLEEAMEARKYMALAHDAATEEDEYEDSAKDGQPAARKPVEVPAHSRQLYCSPRSIKSFRFSLNL</sequence>
<dbReference type="PANTHER" id="PTHR10678">
    <property type="entry name" value="26S PROTEASOME NON-ATPASE REGULATORY SUBUNIT 11/COP9 SIGNALOSOME COMPLEX SUBUNIT 2"/>
    <property type="match status" value="1"/>
</dbReference>
<feature type="region of interest" description="Disordered" evidence="1">
    <location>
        <begin position="1"/>
        <end position="27"/>
    </location>
</feature>
<protein>
    <submittedName>
        <fullName evidence="2">Uncharacterized protein</fullName>
    </submittedName>
</protein>
<gene>
    <name evidence="2" type="ORF">DYB34_000922</name>
</gene>
<evidence type="ECO:0000256" key="1">
    <source>
        <dbReference type="SAM" id="MobiDB-lite"/>
    </source>
</evidence>
<reference evidence="2 3" key="1">
    <citation type="submission" date="2018-08" db="EMBL/GenBank/DDBJ databases">
        <title>Aphanomyces genome sequencing and annotation.</title>
        <authorList>
            <person name="Minardi D."/>
            <person name="Oidtmann B."/>
            <person name="Van Der Giezen M."/>
            <person name="Studholme D.J."/>
        </authorList>
    </citation>
    <scope>NUCLEOTIDE SEQUENCE [LARGE SCALE GENOMIC DNA]</scope>
    <source>
        <strain evidence="2 3">Si</strain>
    </source>
</reference>
<dbReference type="Proteomes" id="UP000283543">
    <property type="component" value="Unassembled WGS sequence"/>
</dbReference>